<keyword evidence="2" id="KW-1185">Reference proteome</keyword>
<dbReference type="Proteomes" id="UP001085076">
    <property type="component" value="Miscellaneous, Linkage group lg05"/>
</dbReference>
<name>A0A9D5CEP2_9LILI</name>
<evidence type="ECO:0000313" key="1">
    <source>
        <dbReference type="EMBL" id="KAJ0971846.1"/>
    </source>
</evidence>
<reference evidence="1" key="2">
    <citation type="journal article" date="2022" name="Hortic Res">
        <title>The genome of Dioscorea zingiberensis sheds light on the biosynthesis, origin and evolution of the medicinally important diosgenin saponins.</title>
        <authorList>
            <person name="Li Y."/>
            <person name="Tan C."/>
            <person name="Li Z."/>
            <person name="Guo J."/>
            <person name="Li S."/>
            <person name="Chen X."/>
            <person name="Wang C."/>
            <person name="Dai X."/>
            <person name="Yang H."/>
            <person name="Song W."/>
            <person name="Hou L."/>
            <person name="Xu J."/>
            <person name="Tong Z."/>
            <person name="Xu A."/>
            <person name="Yuan X."/>
            <person name="Wang W."/>
            <person name="Yang Q."/>
            <person name="Chen L."/>
            <person name="Sun Z."/>
            <person name="Wang K."/>
            <person name="Pan B."/>
            <person name="Chen J."/>
            <person name="Bao Y."/>
            <person name="Liu F."/>
            <person name="Qi X."/>
            <person name="Gang D.R."/>
            <person name="Wen J."/>
            <person name="Li J."/>
        </authorList>
    </citation>
    <scope>NUCLEOTIDE SEQUENCE</scope>
    <source>
        <strain evidence="1">Dzin_1.0</strain>
    </source>
</reference>
<evidence type="ECO:0000313" key="2">
    <source>
        <dbReference type="Proteomes" id="UP001085076"/>
    </source>
</evidence>
<sequence length="72" mass="7721">MLIKVFPLTILHNVNLLFSAATPNLGLLPISLISRASGSSLLVAVQEEWLAATICQLLQAISFPSLASENFI</sequence>
<proteinExistence type="predicted"/>
<organism evidence="1 2">
    <name type="scientific">Dioscorea zingiberensis</name>
    <dbReference type="NCBI Taxonomy" id="325984"/>
    <lineage>
        <taxon>Eukaryota</taxon>
        <taxon>Viridiplantae</taxon>
        <taxon>Streptophyta</taxon>
        <taxon>Embryophyta</taxon>
        <taxon>Tracheophyta</taxon>
        <taxon>Spermatophyta</taxon>
        <taxon>Magnoliopsida</taxon>
        <taxon>Liliopsida</taxon>
        <taxon>Dioscoreales</taxon>
        <taxon>Dioscoreaceae</taxon>
        <taxon>Dioscorea</taxon>
    </lineage>
</organism>
<reference evidence="1" key="1">
    <citation type="submission" date="2021-03" db="EMBL/GenBank/DDBJ databases">
        <authorList>
            <person name="Li Z."/>
            <person name="Yang C."/>
        </authorList>
    </citation>
    <scope>NUCLEOTIDE SEQUENCE</scope>
    <source>
        <strain evidence="1">Dzin_1.0</strain>
        <tissue evidence="1">Leaf</tissue>
    </source>
</reference>
<accession>A0A9D5CEP2</accession>
<comment type="caution">
    <text evidence="1">The sequence shown here is derived from an EMBL/GenBank/DDBJ whole genome shotgun (WGS) entry which is preliminary data.</text>
</comment>
<gene>
    <name evidence="1" type="ORF">J5N97_019805</name>
</gene>
<dbReference type="EMBL" id="JAGGNH010000005">
    <property type="protein sequence ID" value="KAJ0971846.1"/>
    <property type="molecule type" value="Genomic_DNA"/>
</dbReference>
<dbReference type="AlphaFoldDB" id="A0A9D5CEP2"/>
<protein>
    <submittedName>
        <fullName evidence="1">Uncharacterized protein</fullName>
    </submittedName>
</protein>